<dbReference type="PANTHER" id="PTHR11360">
    <property type="entry name" value="MONOCARBOXYLATE TRANSPORTER"/>
    <property type="match status" value="1"/>
</dbReference>
<proteinExistence type="predicted"/>
<dbReference type="PANTHER" id="PTHR11360:SF317">
    <property type="entry name" value="MAJOR FACILITATOR SUPERFAMILY (MFS) PROFILE DOMAIN-CONTAINING PROTEIN-RELATED"/>
    <property type="match status" value="1"/>
</dbReference>
<evidence type="ECO:0000259" key="5">
    <source>
        <dbReference type="PROSITE" id="PS50850"/>
    </source>
</evidence>
<dbReference type="InterPro" id="IPR011701">
    <property type="entry name" value="MFS"/>
</dbReference>
<comment type="caution">
    <text evidence="6">The sequence shown here is derived from an EMBL/GenBank/DDBJ whole genome shotgun (WGS) entry which is preliminary data.</text>
</comment>
<feature type="transmembrane region" description="Helical" evidence="4">
    <location>
        <begin position="526"/>
        <end position="545"/>
    </location>
</feature>
<dbReference type="GO" id="GO:0022857">
    <property type="term" value="F:transmembrane transporter activity"/>
    <property type="evidence" value="ECO:0007669"/>
    <property type="project" value="InterPro"/>
</dbReference>
<dbReference type="STRING" id="888741.HMPREF9098_2005"/>
<dbReference type="PROSITE" id="PS50850">
    <property type="entry name" value="MFS"/>
    <property type="match status" value="1"/>
</dbReference>
<dbReference type="SUPFAM" id="SSF103473">
    <property type="entry name" value="MFS general substrate transporter"/>
    <property type="match status" value="1"/>
</dbReference>
<accession>F0F1M0</accession>
<dbReference type="InterPro" id="IPR050327">
    <property type="entry name" value="Proton-linked_MCT"/>
</dbReference>
<feature type="transmembrane region" description="Helical" evidence="4">
    <location>
        <begin position="384"/>
        <end position="408"/>
    </location>
</feature>
<dbReference type="CDD" id="cd17353">
    <property type="entry name" value="MFS_OFA_like"/>
    <property type="match status" value="1"/>
</dbReference>
<keyword evidence="1 4" id="KW-0812">Transmembrane</keyword>
<feature type="transmembrane region" description="Helical" evidence="4">
    <location>
        <begin position="129"/>
        <end position="148"/>
    </location>
</feature>
<feature type="transmembrane region" description="Helical" evidence="4">
    <location>
        <begin position="228"/>
        <end position="246"/>
    </location>
</feature>
<dbReference type="AlphaFoldDB" id="F0F1M0"/>
<keyword evidence="3 4" id="KW-0472">Membrane</keyword>
<reference evidence="6 7" key="1">
    <citation type="submission" date="2011-01" db="EMBL/GenBank/DDBJ databases">
        <authorList>
            <person name="Muzny D."/>
            <person name="Qin X."/>
            <person name="Deng J."/>
            <person name="Jiang H."/>
            <person name="Liu Y."/>
            <person name="Qu J."/>
            <person name="Song X.-Z."/>
            <person name="Zhang L."/>
            <person name="Thornton R."/>
            <person name="Coyle M."/>
            <person name="Francisco L."/>
            <person name="Jackson L."/>
            <person name="Javaid M."/>
            <person name="Korchina V."/>
            <person name="Kovar C."/>
            <person name="Mata R."/>
            <person name="Mathew T."/>
            <person name="Ngo R."/>
            <person name="Nguyen L."/>
            <person name="Nguyen N."/>
            <person name="Okwuonu G."/>
            <person name="Ongeri F."/>
            <person name="Pham C."/>
            <person name="Simmons D."/>
            <person name="Wilczek-Boney K."/>
            <person name="Hale W."/>
            <person name="Jakkamsetti A."/>
            <person name="Pham P."/>
            <person name="Ruth R."/>
            <person name="San Lucas F."/>
            <person name="Warren J."/>
            <person name="Zhang J."/>
            <person name="Zhao Z."/>
            <person name="Zhou C."/>
            <person name="Zhu D."/>
            <person name="Lee S."/>
            <person name="Bess C."/>
            <person name="Blankenburg K."/>
            <person name="Forbes L."/>
            <person name="Fu Q."/>
            <person name="Gubbala S."/>
            <person name="Hirani K."/>
            <person name="Jayaseelan J.C."/>
            <person name="Lara F."/>
            <person name="Munidasa M."/>
            <person name="Palculict T."/>
            <person name="Patil S."/>
            <person name="Pu L.-L."/>
            <person name="Saada N."/>
            <person name="Tang L."/>
            <person name="Weissenberger G."/>
            <person name="Zhu Y."/>
            <person name="Hemphill L."/>
            <person name="Shang Y."/>
            <person name="Youmans B."/>
            <person name="Ayvaz T."/>
            <person name="Ross M."/>
            <person name="Santibanez J."/>
            <person name="Aqrawi P."/>
            <person name="Gross S."/>
            <person name="Joshi V."/>
            <person name="Fowler G."/>
            <person name="Nazareth L."/>
            <person name="Reid J."/>
            <person name="Worley K."/>
            <person name="Petrosino J."/>
            <person name="Highlander S."/>
            <person name="Gibbs R."/>
        </authorList>
    </citation>
    <scope>NUCLEOTIDE SEQUENCE [LARGE SCALE GENOMIC DNA]</scope>
    <source>
        <strain evidence="6 7">ATCC 33394</strain>
    </source>
</reference>
<dbReference type="EMBL" id="AEWV01000040">
    <property type="protein sequence ID" value="EGC16635.1"/>
    <property type="molecule type" value="Genomic_DNA"/>
</dbReference>
<dbReference type="Gene3D" id="1.20.1250.20">
    <property type="entry name" value="MFS general substrate transporter like domains"/>
    <property type="match status" value="2"/>
</dbReference>
<dbReference type="InterPro" id="IPR036259">
    <property type="entry name" value="MFS_trans_sf"/>
</dbReference>
<feature type="transmembrane region" description="Helical" evidence="4">
    <location>
        <begin position="420"/>
        <end position="439"/>
    </location>
</feature>
<dbReference type="InterPro" id="IPR020846">
    <property type="entry name" value="MFS_dom"/>
</dbReference>
<name>F0F1M0_9NEIS</name>
<protein>
    <submittedName>
        <fullName evidence="6">Transporter, major facilitator family protein</fullName>
    </submittedName>
</protein>
<feature type="transmembrane region" description="Helical" evidence="4">
    <location>
        <begin position="359"/>
        <end position="378"/>
    </location>
</feature>
<gene>
    <name evidence="6" type="ORF">HMPREF9098_2005</name>
</gene>
<evidence type="ECO:0000256" key="4">
    <source>
        <dbReference type="SAM" id="Phobius"/>
    </source>
</evidence>
<feature type="transmembrane region" description="Helical" evidence="4">
    <location>
        <begin position="193"/>
        <end position="216"/>
    </location>
</feature>
<sequence>MQAAFEDKKAACTFLSHPYPQLRIKPHQPPLRKRKTMSFLDRRHSVAPMQFNRWLVPPAALAVHLSIGQIYAYSVFNAPLTKLIGITHSAPEDWTLATVGWVFSIALAVLGASAALFGTWMERVGPRKAMFVAACCFGAGFLVAAFGVHVHNIWLVYLGNGVIGGVGLGLGYIGPVSTLMKWFPDKPGMATGLAIMGFGGGAMLASPLSVALMHTFAGAHSVGVAETFVVLGVLYFALMLFGVFTIRVPADGWKPKGYIAPSGKAQTSGTQNVSAAAAVKTPQFWLLFCTLCLNITAGIGVLGQASVMIQELFSETSVGADAAVSAAAAAGFVGLLSLFNMGGRFFWSSISDKLGRKNVYTVFFVLGAILYCLIPSLGESGSKALFIIGFCVIISMYGGGFAAIPAYLRDLFGTYQVGAIHGRILLAWSLAAVLGPVLVNYIRQGQIDAGVPAAQAYSITMYIMAGLLVLGLLANALVKQVHAKHHLHTIPEAAHSGNPADETALSDAYLAAEEISHGGFAVWWRWLLVGIPLGYGVVMVFAKVVDLF</sequence>
<feature type="transmembrane region" description="Helical" evidence="4">
    <location>
        <begin position="322"/>
        <end position="347"/>
    </location>
</feature>
<evidence type="ECO:0000256" key="3">
    <source>
        <dbReference type="ARBA" id="ARBA00023136"/>
    </source>
</evidence>
<evidence type="ECO:0000256" key="2">
    <source>
        <dbReference type="ARBA" id="ARBA00022989"/>
    </source>
</evidence>
<keyword evidence="7" id="KW-1185">Reference proteome</keyword>
<feature type="transmembrane region" description="Helical" evidence="4">
    <location>
        <begin position="459"/>
        <end position="478"/>
    </location>
</feature>
<evidence type="ECO:0000313" key="6">
    <source>
        <dbReference type="EMBL" id="EGC16635.1"/>
    </source>
</evidence>
<organism evidence="6 7">
    <name type="scientific">Kingella denitrificans ATCC 33394</name>
    <dbReference type="NCBI Taxonomy" id="888741"/>
    <lineage>
        <taxon>Bacteria</taxon>
        <taxon>Pseudomonadati</taxon>
        <taxon>Pseudomonadota</taxon>
        <taxon>Betaproteobacteria</taxon>
        <taxon>Neisseriales</taxon>
        <taxon>Neisseriaceae</taxon>
        <taxon>Kingella</taxon>
    </lineage>
</organism>
<feature type="transmembrane region" description="Helical" evidence="4">
    <location>
        <begin position="284"/>
        <end position="302"/>
    </location>
</feature>
<dbReference type="Proteomes" id="UP000004088">
    <property type="component" value="Unassembled WGS sequence"/>
</dbReference>
<feature type="transmembrane region" description="Helical" evidence="4">
    <location>
        <begin position="94"/>
        <end position="117"/>
    </location>
</feature>
<keyword evidence="2 4" id="KW-1133">Transmembrane helix</keyword>
<feature type="transmembrane region" description="Helical" evidence="4">
    <location>
        <begin position="54"/>
        <end position="74"/>
    </location>
</feature>
<dbReference type="HOGENOM" id="CLU_001265_59_7_4"/>
<feature type="transmembrane region" description="Helical" evidence="4">
    <location>
        <begin position="154"/>
        <end position="173"/>
    </location>
</feature>
<feature type="domain" description="Major facilitator superfamily (MFS) profile" evidence="5">
    <location>
        <begin position="55"/>
        <end position="483"/>
    </location>
</feature>
<evidence type="ECO:0000313" key="7">
    <source>
        <dbReference type="Proteomes" id="UP000004088"/>
    </source>
</evidence>
<dbReference type="Pfam" id="PF07690">
    <property type="entry name" value="MFS_1"/>
    <property type="match status" value="1"/>
</dbReference>
<evidence type="ECO:0000256" key="1">
    <source>
        <dbReference type="ARBA" id="ARBA00022692"/>
    </source>
</evidence>